<evidence type="ECO:0000313" key="2">
    <source>
        <dbReference type="Proteomes" id="UP000675781"/>
    </source>
</evidence>
<protein>
    <submittedName>
        <fullName evidence="1">Helix-turn-helix domain-containing protein</fullName>
    </submittedName>
</protein>
<dbReference type="SUPFAM" id="SSF46689">
    <property type="entry name" value="Homeodomain-like"/>
    <property type="match status" value="1"/>
</dbReference>
<proteinExistence type="predicted"/>
<dbReference type="RefSeq" id="WP_212531280.1">
    <property type="nucleotide sequence ID" value="NZ_JAGSOG010000163.1"/>
</dbReference>
<keyword evidence="2" id="KW-1185">Reference proteome</keyword>
<sequence length="62" mass="6729">MKARADREALRFAAAELFESGVDVDEIARGLAVTRKSVNEWKRAWQVGGIEALRSRGPGGAT</sequence>
<dbReference type="Proteomes" id="UP000675781">
    <property type="component" value="Unassembled WGS sequence"/>
</dbReference>
<gene>
    <name evidence="1" type="ORF">KDL01_26235</name>
</gene>
<dbReference type="EMBL" id="JAGSOG010000163">
    <property type="protein sequence ID" value="MBR7836807.1"/>
    <property type="molecule type" value="Genomic_DNA"/>
</dbReference>
<dbReference type="AlphaFoldDB" id="A0A941ERQ9"/>
<dbReference type="Pfam" id="PF13551">
    <property type="entry name" value="HTH_29"/>
    <property type="match status" value="1"/>
</dbReference>
<evidence type="ECO:0000313" key="1">
    <source>
        <dbReference type="EMBL" id="MBR7836807.1"/>
    </source>
</evidence>
<organism evidence="1 2">
    <name type="scientific">Actinospica durhamensis</name>
    <dbReference type="NCBI Taxonomy" id="1508375"/>
    <lineage>
        <taxon>Bacteria</taxon>
        <taxon>Bacillati</taxon>
        <taxon>Actinomycetota</taxon>
        <taxon>Actinomycetes</taxon>
        <taxon>Catenulisporales</taxon>
        <taxon>Actinospicaceae</taxon>
        <taxon>Actinospica</taxon>
    </lineage>
</organism>
<reference evidence="1" key="1">
    <citation type="submission" date="2021-04" db="EMBL/GenBank/DDBJ databases">
        <title>Genome based classification of Actinospica acidithermotolerans sp. nov., an actinobacterium isolated from an Indonesian hot spring.</title>
        <authorList>
            <person name="Kusuma A.B."/>
            <person name="Putra K.E."/>
            <person name="Nafisah S."/>
            <person name="Loh J."/>
            <person name="Nouioui I."/>
            <person name="Goodfellow M."/>
        </authorList>
    </citation>
    <scope>NUCLEOTIDE SEQUENCE</scope>
    <source>
        <strain evidence="1">CSCA 57</strain>
    </source>
</reference>
<name>A0A941ERQ9_9ACTN</name>
<comment type="caution">
    <text evidence="1">The sequence shown here is derived from an EMBL/GenBank/DDBJ whole genome shotgun (WGS) entry which is preliminary data.</text>
</comment>
<accession>A0A941ERQ9</accession>
<dbReference type="InterPro" id="IPR009057">
    <property type="entry name" value="Homeodomain-like_sf"/>
</dbReference>